<dbReference type="GO" id="GO:0016987">
    <property type="term" value="F:sigma factor activity"/>
    <property type="evidence" value="ECO:0007669"/>
    <property type="project" value="TreeGrafter"/>
</dbReference>
<accession>A0A5P2DG11</accession>
<proteinExistence type="predicted"/>
<evidence type="ECO:0000313" key="1">
    <source>
        <dbReference type="EMBL" id="QES51929.1"/>
    </source>
</evidence>
<dbReference type="OrthoDB" id="3298440at2"/>
<dbReference type="InterPro" id="IPR052704">
    <property type="entry name" value="ECF_Sigma-70_Domain"/>
</dbReference>
<dbReference type="PANTHER" id="PTHR30173:SF43">
    <property type="entry name" value="ECF RNA POLYMERASE SIGMA FACTOR SIGI-RELATED"/>
    <property type="match status" value="1"/>
</dbReference>
<gene>
    <name evidence="1" type="ORF">DEJ50_32925</name>
</gene>
<reference evidence="1 2" key="1">
    <citation type="submission" date="2018-05" db="EMBL/GenBank/DDBJ databases">
        <title>Streptomyces venezuelae.</title>
        <authorList>
            <person name="Kim W."/>
            <person name="Lee N."/>
            <person name="Cho B.-K."/>
        </authorList>
    </citation>
    <scope>NUCLEOTIDE SEQUENCE [LARGE SCALE GENOMIC DNA]</scope>
    <source>
        <strain evidence="1 2">ATCC 21782</strain>
    </source>
</reference>
<sequence>MPDRLEDVVRGFAQACLRGDAAAVRAALDADVVAVCDSGGNVPAAMGTVHGAEDVADLVAVLLGGPGTELTVESVNGRAGLAVRRGRSTHAVIGVEEVCARVTSLWIVLNPAKLHRWHRPPTAP</sequence>
<dbReference type="AlphaFoldDB" id="A0A5P2DG11"/>
<dbReference type="EMBL" id="CP029190">
    <property type="protein sequence ID" value="QES51929.1"/>
    <property type="molecule type" value="Genomic_DNA"/>
</dbReference>
<dbReference type="Proteomes" id="UP000325211">
    <property type="component" value="Chromosome"/>
</dbReference>
<dbReference type="Gene3D" id="3.10.450.50">
    <property type="match status" value="1"/>
</dbReference>
<name>A0A5P2DG11_STRVZ</name>
<dbReference type="SUPFAM" id="SSF54427">
    <property type="entry name" value="NTF2-like"/>
    <property type="match status" value="1"/>
</dbReference>
<organism evidence="1 2">
    <name type="scientific">Streptomyces venezuelae</name>
    <dbReference type="NCBI Taxonomy" id="54571"/>
    <lineage>
        <taxon>Bacteria</taxon>
        <taxon>Bacillati</taxon>
        <taxon>Actinomycetota</taxon>
        <taxon>Actinomycetes</taxon>
        <taxon>Kitasatosporales</taxon>
        <taxon>Streptomycetaceae</taxon>
        <taxon>Streptomyces</taxon>
    </lineage>
</organism>
<dbReference type="InterPro" id="IPR032710">
    <property type="entry name" value="NTF2-like_dom_sf"/>
</dbReference>
<dbReference type="RefSeq" id="WP_150211669.1">
    <property type="nucleotide sequence ID" value="NZ_CP029190.1"/>
</dbReference>
<dbReference type="PANTHER" id="PTHR30173">
    <property type="entry name" value="SIGMA 19 FACTOR"/>
    <property type="match status" value="1"/>
</dbReference>
<evidence type="ECO:0000313" key="2">
    <source>
        <dbReference type="Proteomes" id="UP000325211"/>
    </source>
</evidence>
<protein>
    <submittedName>
        <fullName evidence="1">Siderophore-interacting protein</fullName>
    </submittedName>
</protein>